<dbReference type="EMBL" id="JAUIRO010000002">
    <property type="protein sequence ID" value="KAK0728632.1"/>
    <property type="molecule type" value="Genomic_DNA"/>
</dbReference>
<keyword evidence="2" id="KW-0677">Repeat</keyword>
<comment type="caution">
    <text evidence="5">The sequence shown here is derived from an EMBL/GenBank/DDBJ whole genome shotgun (WGS) entry which is preliminary data.</text>
</comment>
<evidence type="ECO:0000256" key="1">
    <source>
        <dbReference type="ARBA" id="ARBA00006192"/>
    </source>
</evidence>
<evidence type="ECO:0000313" key="6">
    <source>
        <dbReference type="Proteomes" id="UP001172101"/>
    </source>
</evidence>
<sequence>MRSQLTRHVYRQLLAGRGFLQPCPPALLPGRCRCLSTTTLTTSPSPSPLTCAAPRPLQLVVRHPSRRTFFGVFKKPPRQLKEPDLEPGYDVLLKFGSMEHEGARLPAPGTLLVGLRRHIEFKKKSQKPLTPTQASLAASLTRHLVDTAPEGDEAGSLTLADLRLALEVATDPPKGSTEDHLELAELLYGEIRRRTQSLPDSADLCEHVEPAQESPADSSIHSDFSLYLTALAQYEAPVKAAELLSEHCAKLRGDKARYKEAKSLWPIVLQGLANEGLEEELLQTLEKATEAGVEFKPIVHEIMTTFFAERDRVQETKQWFKKPIFSKVSPTPETYAELVGFAVRNNEQQWIRPIFEGLISSDVPKATWDVILQWAVLAMDKGVEDIRQLINVMSTKRYSGNAKRRPAPDSTTIDLLIQAAIEKNDSYLAERFLSLGSELGIPQESSTYLLQMDYRLGAKDFGGADVIYQKLKTGEIQCWNNEHFPILNKYIRALCTEAEPDLEQIMDVTSELEHRHAVLEPETVVDLCMVLMRCEQHYEVIDTLALHTASYSLEERGEVRNAFVQYCLDKKTSTARVWDAYSLLRQFFPEMEAAERVQLMEAFFNRKRPDMACHIFGHMRAQGNTALRPTEEVYVMCLEGLGRYPDAESLRMVHNMLKMDATVQMSTKLYNALMVAYAAGDDAPAALQFWSDITNSAEGPTYNSLAAVFWVCEQLPWSGDKTAREIWRKMQRMDLEVPPAVFWSYCGALAGQGFLEEVKRLIRDMETSVGYAPAAMTLGVTYNALREYDKKEEFEAWAKDEFPDVWASLARRGVQVTLNGPKFKIQRPIEA</sequence>
<dbReference type="PANTHER" id="PTHR47936:SF1">
    <property type="entry name" value="PENTATRICOPEPTIDE REPEAT-CONTAINING PROTEIN GUN1, CHLOROPLASTIC"/>
    <property type="match status" value="1"/>
</dbReference>
<accession>A0AA40E859</accession>
<dbReference type="PANTHER" id="PTHR47936">
    <property type="entry name" value="PPR_LONG DOMAIN-CONTAINING PROTEIN"/>
    <property type="match status" value="1"/>
</dbReference>
<protein>
    <recommendedName>
        <fullName evidence="7">Complex I intermediate-associated protein 84</fullName>
    </recommendedName>
</protein>
<evidence type="ECO:0000256" key="3">
    <source>
        <dbReference type="ARBA" id="ARBA00044493"/>
    </source>
</evidence>
<dbReference type="Proteomes" id="UP001172101">
    <property type="component" value="Unassembled WGS sequence"/>
</dbReference>
<keyword evidence="6" id="KW-1185">Reference proteome</keyword>
<evidence type="ECO:0008006" key="7">
    <source>
        <dbReference type="Google" id="ProtNLM"/>
    </source>
</evidence>
<name>A0AA40E859_9PEZI</name>
<dbReference type="Gene3D" id="1.25.40.10">
    <property type="entry name" value="Tetratricopeptide repeat domain"/>
    <property type="match status" value="1"/>
</dbReference>
<organism evidence="5 6">
    <name type="scientific">Lasiosphaeria miniovina</name>
    <dbReference type="NCBI Taxonomy" id="1954250"/>
    <lineage>
        <taxon>Eukaryota</taxon>
        <taxon>Fungi</taxon>
        <taxon>Dikarya</taxon>
        <taxon>Ascomycota</taxon>
        <taxon>Pezizomycotina</taxon>
        <taxon>Sordariomycetes</taxon>
        <taxon>Sordariomycetidae</taxon>
        <taxon>Sordariales</taxon>
        <taxon>Lasiosphaeriaceae</taxon>
        <taxon>Lasiosphaeria</taxon>
    </lineage>
</organism>
<dbReference type="GeneID" id="85320106"/>
<comment type="similarity">
    <text evidence="1">Belongs to the CCM1 family.</text>
</comment>
<dbReference type="RefSeq" id="XP_060301487.1">
    <property type="nucleotide sequence ID" value="XM_060436836.1"/>
</dbReference>
<reference evidence="5" key="1">
    <citation type="submission" date="2023-06" db="EMBL/GenBank/DDBJ databases">
        <title>Genome-scale phylogeny and comparative genomics of the fungal order Sordariales.</title>
        <authorList>
            <consortium name="Lawrence Berkeley National Laboratory"/>
            <person name="Hensen N."/>
            <person name="Bonometti L."/>
            <person name="Westerberg I."/>
            <person name="Brannstrom I.O."/>
            <person name="Guillou S."/>
            <person name="Cros-Aarteil S."/>
            <person name="Calhoun S."/>
            <person name="Haridas S."/>
            <person name="Kuo A."/>
            <person name="Mondo S."/>
            <person name="Pangilinan J."/>
            <person name="Riley R."/>
            <person name="LaButti K."/>
            <person name="Andreopoulos B."/>
            <person name="Lipzen A."/>
            <person name="Chen C."/>
            <person name="Yanf M."/>
            <person name="Daum C."/>
            <person name="Ng V."/>
            <person name="Clum A."/>
            <person name="Steindorff A."/>
            <person name="Ohm R."/>
            <person name="Martin F."/>
            <person name="Silar P."/>
            <person name="Natvig D."/>
            <person name="Lalanne C."/>
            <person name="Gautier V."/>
            <person name="Ament-velasquez S.L."/>
            <person name="Kruys A."/>
            <person name="Hutchinson M.I."/>
            <person name="Powell A.J."/>
            <person name="Barry K."/>
            <person name="Miller A.N."/>
            <person name="Grigoriev I.V."/>
            <person name="Debuchy R."/>
            <person name="Gladieux P."/>
            <person name="Thoren M.H."/>
            <person name="Johannesson H."/>
        </authorList>
    </citation>
    <scope>NUCLEOTIDE SEQUENCE</scope>
    <source>
        <strain evidence="5">SMH2392-1A</strain>
    </source>
</reference>
<evidence type="ECO:0000256" key="4">
    <source>
        <dbReference type="ARBA" id="ARBA00044511"/>
    </source>
</evidence>
<comment type="subunit">
    <text evidence="4">Binds to mitochondrial small subunit 15S rRNA.</text>
</comment>
<evidence type="ECO:0000256" key="2">
    <source>
        <dbReference type="ARBA" id="ARBA00022737"/>
    </source>
</evidence>
<dbReference type="AlphaFoldDB" id="A0AA40E859"/>
<dbReference type="InterPro" id="IPR011990">
    <property type="entry name" value="TPR-like_helical_dom_sf"/>
</dbReference>
<gene>
    <name evidence="5" type="ORF">B0T26DRAFT_636515</name>
</gene>
<comment type="function">
    <text evidence="3">Regulates mitochondrial small subunit maturation by controlling 15S rRNA 5'-end processing. Localizes to the 5' precursor of the 15S rRNA in a position that is subsequently occupied by mS47 in the mature yeast mtSSU. Uses structure and sequence-specific RNA recognition, binding to a single-stranded region of the precursor and specifically recognizing bases -6 to -1. The exchange of Ccm1 for mS47 is coupled to the irreversible removal of precursor rRNA that is accompanied by conformational changes of the mitoribosomal proteins uS5m and mS26. These conformational changes signal completion of 5'-end rRNA processing through protection of the mature 5'-end of the 15S rRNA and stabilization of mS47. The removal of the 5' precursor together with the dissociation of Ccm1 may be catalyzed by the 5'-3' exoribonuclease Pet127. Involved in the specific removal of group I introns in mitochondrial encoded transcripts.</text>
</comment>
<evidence type="ECO:0000313" key="5">
    <source>
        <dbReference type="EMBL" id="KAK0728632.1"/>
    </source>
</evidence>
<proteinExistence type="inferred from homology"/>